<evidence type="ECO:0000313" key="1">
    <source>
        <dbReference type="EMBL" id="PSV49743.1"/>
    </source>
</evidence>
<dbReference type="EMBL" id="PYOC01000001">
    <property type="protein sequence ID" value="PSV49743.1"/>
    <property type="molecule type" value="Genomic_DNA"/>
</dbReference>
<name>A0A2T3LED2_9GAMM</name>
<comment type="caution">
    <text evidence="1">The sequence shown here is derived from an EMBL/GenBank/DDBJ whole genome shotgun (WGS) entry which is preliminary data.</text>
</comment>
<dbReference type="NCBIfam" id="NF047593">
    <property type="entry name" value="IS66_ISAeme5_TnpA"/>
    <property type="match status" value="1"/>
</dbReference>
<dbReference type="Proteomes" id="UP000241803">
    <property type="component" value="Unassembled WGS sequence"/>
</dbReference>
<keyword evidence="2" id="KW-1185">Reference proteome</keyword>
<evidence type="ECO:0008006" key="3">
    <source>
        <dbReference type="Google" id="ProtNLM"/>
    </source>
</evidence>
<protein>
    <recommendedName>
        <fullName evidence="3">IS66 family insertion sequence element accessory protein TnpB</fullName>
    </recommendedName>
</protein>
<gene>
    <name evidence="1" type="ORF">C9J47_04045</name>
</gene>
<accession>A0A2T3LED2</accession>
<dbReference type="AlphaFoldDB" id="A0A2T3LED2"/>
<evidence type="ECO:0000313" key="2">
    <source>
        <dbReference type="Proteomes" id="UP000241803"/>
    </source>
</evidence>
<dbReference type="RefSeq" id="WP_107252360.1">
    <property type="nucleotide sequence ID" value="NZ_PYOC01000001.1"/>
</dbReference>
<organism evidence="1 2">
    <name type="scientific">Photobacterium indicum</name>
    <dbReference type="NCBI Taxonomy" id="81447"/>
    <lineage>
        <taxon>Bacteria</taxon>
        <taxon>Pseudomonadati</taxon>
        <taxon>Pseudomonadota</taxon>
        <taxon>Gammaproteobacteria</taxon>
        <taxon>Vibrionales</taxon>
        <taxon>Vibrionaceae</taxon>
        <taxon>Photobacterium</taxon>
    </lineage>
</organism>
<sequence length="107" mass="12261">MAPRRSNQEWKTLLQQCEESSLTIKEFCRQNHLATSAFYTKRQQLNVVDERRDNGFVHAQITERTMQYQVPQPPVANMALSIGDIELSIPQGTPAIYLAELIEALRS</sequence>
<proteinExistence type="predicted"/>
<reference evidence="1 2" key="1">
    <citation type="submission" date="2018-03" db="EMBL/GenBank/DDBJ databases">
        <title>Whole genome sequencing of Histamine producing bacteria.</title>
        <authorList>
            <person name="Butler K."/>
        </authorList>
    </citation>
    <scope>NUCLEOTIDE SEQUENCE [LARGE SCALE GENOMIC DNA]</scope>
    <source>
        <strain evidence="1 2">ATCC 19614</strain>
    </source>
</reference>